<dbReference type="GO" id="GO:0008408">
    <property type="term" value="F:3'-5' exonuclease activity"/>
    <property type="evidence" value="ECO:0007669"/>
    <property type="project" value="TreeGrafter"/>
</dbReference>
<evidence type="ECO:0000313" key="6">
    <source>
        <dbReference type="Proteomes" id="UP000649179"/>
    </source>
</evidence>
<protein>
    <recommendedName>
        <fullName evidence="4">Exonuclease domain-containing protein</fullName>
    </recommendedName>
</protein>
<name>A0A917F397_9ACTN</name>
<keyword evidence="2" id="KW-0378">Hydrolase</keyword>
<keyword evidence="1" id="KW-0540">Nuclease</keyword>
<dbReference type="SUPFAM" id="SSF53098">
    <property type="entry name" value="Ribonuclease H-like"/>
    <property type="match status" value="1"/>
</dbReference>
<dbReference type="AlphaFoldDB" id="A0A917F397"/>
<dbReference type="SMART" id="SM00479">
    <property type="entry name" value="EXOIII"/>
    <property type="match status" value="1"/>
</dbReference>
<evidence type="ECO:0000256" key="1">
    <source>
        <dbReference type="ARBA" id="ARBA00022722"/>
    </source>
</evidence>
<dbReference type="GO" id="GO:0005829">
    <property type="term" value="C:cytosol"/>
    <property type="evidence" value="ECO:0007669"/>
    <property type="project" value="TreeGrafter"/>
</dbReference>
<dbReference type="Proteomes" id="UP000649179">
    <property type="component" value="Unassembled WGS sequence"/>
</dbReference>
<dbReference type="PANTHER" id="PTHR30231">
    <property type="entry name" value="DNA POLYMERASE III SUBUNIT EPSILON"/>
    <property type="match status" value="1"/>
</dbReference>
<dbReference type="FunFam" id="3.30.420.10:FF:000045">
    <property type="entry name" value="3'-5' exonuclease DinG"/>
    <property type="match status" value="1"/>
</dbReference>
<dbReference type="InterPro" id="IPR036397">
    <property type="entry name" value="RNaseH_sf"/>
</dbReference>
<evidence type="ECO:0000256" key="3">
    <source>
        <dbReference type="ARBA" id="ARBA00022839"/>
    </source>
</evidence>
<dbReference type="PANTHER" id="PTHR30231:SF4">
    <property type="entry name" value="PROTEIN NEN2"/>
    <property type="match status" value="1"/>
</dbReference>
<gene>
    <name evidence="5" type="ORF">GCM10011519_23290</name>
</gene>
<dbReference type="SUPFAM" id="SSF52113">
    <property type="entry name" value="BRCT domain"/>
    <property type="match status" value="1"/>
</dbReference>
<organism evidence="5 6">
    <name type="scientific">Marmoricola endophyticus</name>
    <dbReference type="NCBI Taxonomy" id="2040280"/>
    <lineage>
        <taxon>Bacteria</taxon>
        <taxon>Bacillati</taxon>
        <taxon>Actinomycetota</taxon>
        <taxon>Actinomycetes</taxon>
        <taxon>Propionibacteriales</taxon>
        <taxon>Nocardioidaceae</taxon>
        <taxon>Marmoricola</taxon>
    </lineage>
</organism>
<dbReference type="Gene3D" id="3.30.420.10">
    <property type="entry name" value="Ribonuclease H-like superfamily/Ribonuclease H"/>
    <property type="match status" value="1"/>
</dbReference>
<dbReference type="GO" id="GO:0003676">
    <property type="term" value="F:nucleic acid binding"/>
    <property type="evidence" value="ECO:0007669"/>
    <property type="project" value="InterPro"/>
</dbReference>
<comment type="caution">
    <text evidence="5">The sequence shown here is derived from an EMBL/GenBank/DDBJ whole genome shotgun (WGS) entry which is preliminary data.</text>
</comment>
<keyword evidence="6" id="KW-1185">Reference proteome</keyword>
<evidence type="ECO:0000256" key="2">
    <source>
        <dbReference type="ARBA" id="ARBA00022801"/>
    </source>
</evidence>
<proteinExistence type="predicted"/>
<reference evidence="5" key="2">
    <citation type="submission" date="2020-09" db="EMBL/GenBank/DDBJ databases">
        <authorList>
            <person name="Sun Q."/>
            <person name="Zhou Y."/>
        </authorList>
    </citation>
    <scope>NUCLEOTIDE SEQUENCE</scope>
    <source>
        <strain evidence="5">CGMCC 1.16067</strain>
    </source>
</reference>
<keyword evidence="3" id="KW-0269">Exonuclease</keyword>
<evidence type="ECO:0000259" key="4">
    <source>
        <dbReference type="SMART" id="SM00479"/>
    </source>
</evidence>
<evidence type="ECO:0000313" key="5">
    <source>
        <dbReference type="EMBL" id="GGF48598.1"/>
    </source>
</evidence>
<dbReference type="EMBL" id="BMKQ01000001">
    <property type="protein sequence ID" value="GGF48598.1"/>
    <property type="molecule type" value="Genomic_DNA"/>
</dbReference>
<dbReference type="InterPro" id="IPR012337">
    <property type="entry name" value="RNaseH-like_sf"/>
</dbReference>
<feature type="domain" description="Exonuclease" evidence="4">
    <location>
        <begin position="40"/>
        <end position="206"/>
    </location>
</feature>
<reference evidence="5" key="1">
    <citation type="journal article" date="2014" name="Int. J. Syst. Evol. Microbiol.">
        <title>Complete genome sequence of Corynebacterium casei LMG S-19264T (=DSM 44701T), isolated from a smear-ripened cheese.</title>
        <authorList>
            <consortium name="US DOE Joint Genome Institute (JGI-PGF)"/>
            <person name="Walter F."/>
            <person name="Albersmeier A."/>
            <person name="Kalinowski J."/>
            <person name="Ruckert C."/>
        </authorList>
    </citation>
    <scope>NUCLEOTIDE SEQUENCE</scope>
    <source>
        <strain evidence="5">CGMCC 1.16067</strain>
    </source>
</reference>
<dbReference type="InterPro" id="IPR013520">
    <property type="entry name" value="Ribonucl_H"/>
</dbReference>
<dbReference type="InterPro" id="IPR036420">
    <property type="entry name" value="BRCT_dom_sf"/>
</dbReference>
<dbReference type="Pfam" id="PF00929">
    <property type="entry name" value="RNase_T"/>
    <property type="match status" value="1"/>
</dbReference>
<dbReference type="Gene3D" id="3.40.50.10190">
    <property type="entry name" value="BRCT domain"/>
    <property type="match status" value="1"/>
</dbReference>
<accession>A0A917F397</accession>
<sequence length="445" mass="48069">MRLPLVSILSPIAGGTFDSDTDRTKSTYLRTEEGSVQLSGYTVIDLETTGLFPKKHDRVVEIAMVFVSDTGEVQGSWSTLINPGRDVGPTHIHGITAREVLRAPTFQQLAPLIIRSIAGRTVVAHNARFDLGFLDYEFDRSQAGTVPPSPGLCTMQWSSHFLSGASRKLRDCCAAAGVSHHDEHSALGDATATSGLLRYYLQRAETPLPWSRLSTSSRSHRWPVVPDPLPEVSFVQRSSSPPRPDAWLDRISSHLPRNDDPLVDAYLDVLEKAMLDRYLSAHEEAELIAVATSLGLARDQLSALHASYLDSLAAAALEDGVVTAAEREELDAVAAMLGLPRRLVDIALRRTTPRLSGPTSSGSLALQHGDRVVFTGTLSTPRQDWEARAAGAGLICGGVTRDTRVVVAADPDSQSGKAAKARSYNIPVVNETTFSRMLDAMNGVS</sequence>
<dbReference type="CDD" id="cd06127">
    <property type="entry name" value="DEDDh"/>
    <property type="match status" value="1"/>
</dbReference>